<dbReference type="InterPro" id="IPR035906">
    <property type="entry name" value="MetI-like_sf"/>
</dbReference>
<dbReference type="AlphaFoldDB" id="A0A1H4KSQ1"/>
<evidence type="ECO:0000256" key="7">
    <source>
        <dbReference type="RuleBase" id="RU363032"/>
    </source>
</evidence>
<evidence type="ECO:0000256" key="6">
    <source>
        <dbReference type="ARBA" id="ARBA00023136"/>
    </source>
</evidence>
<dbReference type="PANTHER" id="PTHR30151">
    <property type="entry name" value="ALKANE SULFONATE ABC TRANSPORTER-RELATED, MEMBRANE SUBUNIT"/>
    <property type="match status" value="1"/>
</dbReference>
<evidence type="ECO:0000259" key="8">
    <source>
        <dbReference type="PROSITE" id="PS50928"/>
    </source>
</evidence>
<dbReference type="InterPro" id="IPR000515">
    <property type="entry name" value="MetI-like"/>
</dbReference>
<comment type="similarity">
    <text evidence="7">Belongs to the binding-protein-dependent transport system permease family.</text>
</comment>
<dbReference type="GO" id="GO:0055085">
    <property type="term" value="P:transmembrane transport"/>
    <property type="evidence" value="ECO:0007669"/>
    <property type="project" value="InterPro"/>
</dbReference>
<evidence type="ECO:0000256" key="2">
    <source>
        <dbReference type="ARBA" id="ARBA00022448"/>
    </source>
</evidence>
<dbReference type="Proteomes" id="UP000199064">
    <property type="component" value="Unassembled WGS sequence"/>
</dbReference>
<organism evidence="9 10">
    <name type="scientific">Nitratireductor aquibiodomus</name>
    <dbReference type="NCBI Taxonomy" id="204799"/>
    <lineage>
        <taxon>Bacteria</taxon>
        <taxon>Pseudomonadati</taxon>
        <taxon>Pseudomonadota</taxon>
        <taxon>Alphaproteobacteria</taxon>
        <taxon>Hyphomicrobiales</taxon>
        <taxon>Phyllobacteriaceae</taxon>
        <taxon>Nitratireductor</taxon>
    </lineage>
</organism>
<dbReference type="PROSITE" id="PS50928">
    <property type="entry name" value="ABC_TM1"/>
    <property type="match status" value="1"/>
</dbReference>
<feature type="transmembrane region" description="Helical" evidence="7">
    <location>
        <begin position="220"/>
        <end position="243"/>
    </location>
</feature>
<dbReference type="Gene3D" id="1.10.3720.10">
    <property type="entry name" value="MetI-like"/>
    <property type="match status" value="1"/>
</dbReference>
<feature type="transmembrane region" description="Helical" evidence="7">
    <location>
        <begin position="178"/>
        <end position="200"/>
    </location>
</feature>
<evidence type="ECO:0000256" key="3">
    <source>
        <dbReference type="ARBA" id="ARBA00022475"/>
    </source>
</evidence>
<feature type="transmembrane region" description="Helical" evidence="7">
    <location>
        <begin position="66"/>
        <end position="86"/>
    </location>
</feature>
<feature type="transmembrane region" description="Helical" evidence="7">
    <location>
        <begin position="126"/>
        <end position="145"/>
    </location>
</feature>
<dbReference type="EMBL" id="FNSL01000001">
    <property type="protein sequence ID" value="SEB61569.1"/>
    <property type="molecule type" value="Genomic_DNA"/>
</dbReference>
<dbReference type="GO" id="GO:0005886">
    <property type="term" value="C:plasma membrane"/>
    <property type="evidence" value="ECO:0007669"/>
    <property type="project" value="UniProtKB-SubCell"/>
</dbReference>
<keyword evidence="5 7" id="KW-1133">Transmembrane helix</keyword>
<accession>A0A1H4KSQ1</accession>
<sequence length="253" mass="28614">MMRRISILQRSLEPVLWFAGLLLIWEVLVRALHVPVYVLPAPSQFLSRLFEDYQRLGYHALVTTRLIIYGFVAGAIPGVVLGYLIAKFRLAEQVLYPLVVFIQGLPKITLAPLMLVWFGFADFPKIMLTALITFFPILVDSVTGFKSIDPRQYYLSRSVGASWWQTFRLFELPSAAPSIFSGFKITVVIAVTVVIVVEWMNSQNGLGYLVLRGMDDSDTSLIFAVLVVGSMIGVLLSWGMELAERILLPWRRR</sequence>
<evidence type="ECO:0000313" key="10">
    <source>
        <dbReference type="Proteomes" id="UP000199064"/>
    </source>
</evidence>
<evidence type="ECO:0000313" key="9">
    <source>
        <dbReference type="EMBL" id="SEB61569.1"/>
    </source>
</evidence>
<evidence type="ECO:0000256" key="1">
    <source>
        <dbReference type="ARBA" id="ARBA00004651"/>
    </source>
</evidence>
<feature type="transmembrane region" description="Helical" evidence="7">
    <location>
        <begin position="98"/>
        <end position="120"/>
    </location>
</feature>
<proteinExistence type="inferred from homology"/>
<keyword evidence="6 7" id="KW-0472">Membrane</keyword>
<protein>
    <submittedName>
        <fullName evidence="9">NitT/TauT family transport system permease protein</fullName>
    </submittedName>
</protein>
<evidence type="ECO:0000256" key="4">
    <source>
        <dbReference type="ARBA" id="ARBA00022692"/>
    </source>
</evidence>
<dbReference type="CDD" id="cd06261">
    <property type="entry name" value="TM_PBP2"/>
    <property type="match status" value="1"/>
</dbReference>
<keyword evidence="10" id="KW-1185">Reference proteome</keyword>
<dbReference type="PANTHER" id="PTHR30151:SF20">
    <property type="entry name" value="ABC TRANSPORTER PERMEASE PROTEIN HI_0355-RELATED"/>
    <property type="match status" value="1"/>
</dbReference>
<dbReference type="RefSeq" id="WP_090328984.1">
    <property type="nucleotide sequence ID" value="NZ_FNSL01000001.1"/>
</dbReference>
<name>A0A1H4KSQ1_9HYPH</name>
<keyword evidence="2 7" id="KW-0813">Transport</keyword>
<evidence type="ECO:0000256" key="5">
    <source>
        <dbReference type="ARBA" id="ARBA00022989"/>
    </source>
</evidence>
<gene>
    <name evidence="9" type="ORF">SAMN05216452_2451</name>
</gene>
<reference evidence="10" key="1">
    <citation type="submission" date="2016-10" db="EMBL/GenBank/DDBJ databases">
        <authorList>
            <person name="Varghese N."/>
            <person name="Submissions S."/>
        </authorList>
    </citation>
    <scope>NUCLEOTIDE SEQUENCE [LARGE SCALE GENOMIC DNA]</scope>
    <source>
        <strain evidence="10">ES.061</strain>
    </source>
</reference>
<feature type="domain" description="ABC transmembrane type-1" evidence="8">
    <location>
        <begin position="60"/>
        <end position="244"/>
    </location>
</feature>
<dbReference type="SUPFAM" id="SSF161098">
    <property type="entry name" value="MetI-like"/>
    <property type="match status" value="1"/>
</dbReference>
<keyword evidence="4 7" id="KW-0812">Transmembrane</keyword>
<keyword evidence="3" id="KW-1003">Cell membrane</keyword>
<dbReference type="Pfam" id="PF00528">
    <property type="entry name" value="BPD_transp_1"/>
    <property type="match status" value="1"/>
</dbReference>
<comment type="subcellular location">
    <subcellularLocation>
        <location evidence="1 7">Cell membrane</location>
        <topology evidence="1 7">Multi-pass membrane protein</topology>
    </subcellularLocation>
</comment>